<dbReference type="AlphaFoldDB" id="A0A2J6QML8"/>
<accession>A0A2J6QML8</accession>
<dbReference type="STRING" id="1745343.A0A2J6QML8"/>
<protein>
    <submittedName>
        <fullName evidence="1">DUF431-domain-containing protein</fullName>
    </submittedName>
</protein>
<dbReference type="PANTHER" id="PTHR35517">
    <property type="entry name" value="PROTEIN ARGININE N-METHYLTRANSFERASE SFM1"/>
    <property type="match status" value="1"/>
</dbReference>
<dbReference type="OrthoDB" id="373498at2759"/>
<dbReference type="PANTHER" id="PTHR35517:SF1">
    <property type="entry name" value="PROTEIN ARGININE N-METHYLTRANSFERASE SFM1"/>
    <property type="match status" value="1"/>
</dbReference>
<dbReference type="GO" id="GO:0035241">
    <property type="term" value="F:protein-arginine omega-N monomethyltransferase activity"/>
    <property type="evidence" value="ECO:0007669"/>
    <property type="project" value="TreeGrafter"/>
</dbReference>
<organism evidence="1 2">
    <name type="scientific">Hyaloscypha hepaticicola</name>
    <dbReference type="NCBI Taxonomy" id="2082293"/>
    <lineage>
        <taxon>Eukaryota</taxon>
        <taxon>Fungi</taxon>
        <taxon>Dikarya</taxon>
        <taxon>Ascomycota</taxon>
        <taxon>Pezizomycotina</taxon>
        <taxon>Leotiomycetes</taxon>
        <taxon>Helotiales</taxon>
        <taxon>Hyaloscyphaceae</taxon>
        <taxon>Hyaloscypha</taxon>
    </lineage>
</organism>
<gene>
    <name evidence="1" type="ORF">NA56DRAFT_561764</name>
</gene>
<reference evidence="1 2" key="1">
    <citation type="submission" date="2016-05" db="EMBL/GenBank/DDBJ databases">
        <title>A degradative enzymes factory behind the ericoid mycorrhizal symbiosis.</title>
        <authorList>
            <consortium name="DOE Joint Genome Institute"/>
            <person name="Martino E."/>
            <person name="Morin E."/>
            <person name="Grelet G."/>
            <person name="Kuo A."/>
            <person name="Kohler A."/>
            <person name="Daghino S."/>
            <person name="Barry K."/>
            <person name="Choi C."/>
            <person name="Cichocki N."/>
            <person name="Clum A."/>
            <person name="Copeland A."/>
            <person name="Hainaut M."/>
            <person name="Haridas S."/>
            <person name="Labutti K."/>
            <person name="Lindquist E."/>
            <person name="Lipzen A."/>
            <person name="Khouja H.-R."/>
            <person name="Murat C."/>
            <person name="Ohm R."/>
            <person name="Olson A."/>
            <person name="Spatafora J."/>
            <person name="Veneault-Fourrey C."/>
            <person name="Henrissat B."/>
            <person name="Grigoriev I."/>
            <person name="Martin F."/>
            <person name="Perotto S."/>
        </authorList>
    </citation>
    <scope>NUCLEOTIDE SEQUENCE [LARGE SCALE GENOMIC DNA]</scope>
    <source>
        <strain evidence="1 2">UAMH 7357</strain>
    </source>
</reference>
<evidence type="ECO:0000313" key="1">
    <source>
        <dbReference type="EMBL" id="PMD27479.1"/>
    </source>
</evidence>
<evidence type="ECO:0000313" key="2">
    <source>
        <dbReference type="Proteomes" id="UP000235672"/>
    </source>
</evidence>
<dbReference type="Pfam" id="PF04252">
    <property type="entry name" value="SFM1-like"/>
    <property type="match status" value="1"/>
</dbReference>
<dbReference type="CDD" id="cd18090">
    <property type="entry name" value="Arginine_MT_Sfm1"/>
    <property type="match status" value="1"/>
</dbReference>
<name>A0A2J6QML8_9HELO</name>
<dbReference type="InterPro" id="IPR007364">
    <property type="entry name" value="SFM1-like"/>
</dbReference>
<proteinExistence type="predicted"/>
<sequence>MANKTYIVEHLDDELGPWSELEYVTIAKESHAAGANFCLSSVPSTLVLPAALKHVPGFTADEHSVETLYAEDKTRVCLLDPAATKELSPEDGDLFDVFLFGGILGDDPPRGMWIIVNRTSELRKKGFQGRRLGPKQMTTDTAVRVTRLIVQERIPLDKIPYVDYPELRINKNESTEMPFRYVKGEDGECIMPEGMLDLVKKDSEKGFGDLF</sequence>
<dbReference type="Proteomes" id="UP000235672">
    <property type="component" value="Unassembled WGS sequence"/>
</dbReference>
<dbReference type="EMBL" id="KZ613466">
    <property type="protein sequence ID" value="PMD27479.1"/>
    <property type="molecule type" value="Genomic_DNA"/>
</dbReference>
<keyword evidence="2" id="KW-1185">Reference proteome</keyword>